<evidence type="ECO:0000313" key="4">
    <source>
        <dbReference type="Proteomes" id="UP000271974"/>
    </source>
</evidence>
<keyword evidence="4" id="KW-1185">Reference proteome</keyword>
<evidence type="ECO:0000256" key="2">
    <source>
        <dbReference type="SAM" id="SignalP"/>
    </source>
</evidence>
<organism evidence="3 4">
    <name type="scientific">Elysia chlorotica</name>
    <name type="common">Eastern emerald elysia</name>
    <name type="synonym">Sea slug</name>
    <dbReference type="NCBI Taxonomy" id="188477"/>
    <lineage>
        <taxon>Eukaryota</taxon>
        <taxon>Metazoa</taxon>
        <taxon>Spiralia</taxon>
        <taxon>Lophotrochozoa</taxon>
        <taxon>Mollusca</taxon>
        <taxon>Gastropoda</taxon>
        <taxon>Heterobranchia</taxon>
        <taxon>Euthyneura</taxon>
        <taxon>Panpulmonata</taxon>
        <taxon>Sacoglossa</taxon>
        <taxon>Placobranchoidea</taxon>
        <taxon>Plakobranchidae</taxon>
        <taxon>Elysia</taxon>
    </lineage>
</organism>
<name>A0A433SUJ9_ELYCH</name>
<proteinExistence type="predicted"/>
<feature type="chain" id="PRO_5019005538" description="Corticotropin-releasing factor domain-containing protein" evidence="2">
    <location>
        <begin position="19"/>
        <end position="143"/>
    </location>
</feature>
<keyword evidence="2" id="KW-0732">Signal</keyword>
<reference evidence="3 4" key="1">
    <citation type="submission" date="2019-01" db="EMBL/GenBank/DDBJ databases">
        <title>A draft genome assembly of the solar-powered sea slug Elysia chlorotica.</title>
        <authorList>
            <person name="Cai H."/>
            <person name="Li Q."/>
            <person name="Fang X."/>
            <person name="Li J."/>
            <person name="Curtis N.E."/>
            <person name="Altenburger A."/>
            <person name="Shibata T."/>
            <person name="Feng M."/>
            <person name="Maeda T."/>
            <person name="Schwartz J.A."/>
            <person name="Shigenobu S."/>
            <person name="Lundholm N."/>
            <person name="Nishiyama T."/>
            <person name="Yang H."/>
            <person name="Hasebe M."/>
            <person name="Li S."/>
            <person name="Pierce S.K."/>
            <person name="Wang J."/>
        </authorList>
    </citation>
    <scope>NUCLEOTIDE SEQUENCE [LARGE SCALE GENOMIC DNA]</scope>
    <source>
        <strain evidence="3">EC2010</strain>
        <tissue evidence="3">Whole organism of an adult</tissue>
    </source>
</reference>
<dbReference type="OrthoDB" id="6156700at2759"/>
<feature type="signal peptide" evidence="2">
    <location>
        <begin position="1"/>
        <end position="18"/>
    </location>
</feature>
<evidence type="ECO:0000256" key="1">
    <source>
        <dbReference type="SAM" id="MobiDB-lite"/>
    </source>
</evidence>
<evidence type="ECO:0000313" key="3">
    <source>
        <dbReference type="EMBL" id="RUS72894.1"/>
    </source>
</evidence>
<comment type="caution">
    <text evidence="3">The sequence shown here is derived from an EMBL/GenBank/DDBJ whole genome shotgun (WGS) entry which is preliminary data.</text>
</comment>
<gene>
    <name evidence="3" type="ORF">EGW08_019339</name>
</gene>
<dbReference type="EMBL" id="RQTK01001003">
    <property type="protein sequence ID" value="RUS72894.1"/>
    <property type="molecule type" value="Genomic_DNA"/>
</dbReference>
<protein>
    <recommendedName>
        <fullName evidence="5">Corticotropin-releasing factor domain-containing protein</fullName>
    </recommendedName>
</protein>
<sequence>MDKSIGLLFASSSMVILAALVATTVESAKLPGAAMEGWVGYPANFEVVNFSPEMASMEHKDREEEHRLVRDIEASLAWLHTHRQHFPGLPFAKRTPPSPQESLSTEKRSSTLNEVIRRLMARQGHRYIGGRHTRMRFGAGRRK</sequence>
<dbReference type="AlphaFoldDB" id="A0A433SUJ9"/>
<accession>A0A433SUJ9</accession>
<dbReference type="Proteomes" id="UP000271974">
    <property type="component" value="Unassembled WGS sequence"/>
</dbReference>
<evidence type="ECO:0008006" key="5">
    <source>
        <dbReference type="Google" id="ProtNLM"/>
    </source>
</evidence>
<feature type="region of interest" description="Disordered" evidence="1">
    <location>
        <begin position="88"/>
        <end position="110"/>
    </location>
</feature>